<feature type="binding site" evidence="13">
    <location>
        <position position="252"/>
    </location>
    <ligand>
        <name>FMN</name>
        <dbReference type="ChEBI" id="CHEBI:58210"/>
    </ligand>
</feature>
<feature type="binding site" evidence="13">
    <location>
        <position position="307"/>
    </location>
    <ligand>
        <name>FMN</name>
        <dbReference type="ChEBI" id="CHEBI:58210"/>
    </ligand>
</feature>
<keyword evidence="9 13" id="KW-0665">Pyrimidine biosynthesis</keyword>
<protein>
    <recommendedName>
        <fullName evidence="13">Dihydroorotate dehydrogenase (quinone)</fullName>
        <ecNumber evidence="13">1.3.5.2</ecNumber>
    </recommendedName>
    <alternativeName>
        <fullName evidence="13">DHOdehase</fullName>
        <shortName evidence="13">DHOD</shortName>
        <shortName evidence="13">DHODase</shortName>
    </alternativeName>
    <alternativeName>
        <fullName evidence="13">Dihydroorotate oxidase</fullName>
    </alternativeName>
</protein>
<evidence type="ECO:0000256" key="8">
    <source>
        <dbReference type="ARBA" id="ARBA00022643"/>
    </source>
</evidence>
<evidence type="ECO:0000313" key="15">
    <source>
        <dbReference type="EMBL" id="PSK96462.1"/>
    </source>
</evidence>
<dbReference type="GO" id="GO:0006207">
    <property type="term" value="P:'de novo' pyrimidine nucleobase biosynthetic process"/>
    <property type="evidence" value="ECO:0007669"/>
    <property type="project" value="UniProtKB-UniRule"/>
</dbReference>
<dbReference type="NCBIfam" id="TIGR01036">
    <property type="entry name" value="pyrD_sub2"/>
    <property type="match status" value="1"/>
</dbReference>
<dbReference type="EC" id="1.3.5.2" evidence="13"/>
<dbReference type="InterPro" id="IPR005719">
    <property type="entry name" value="Dihydroorotate_DH_2"/>
</dbReference>
<dbReference type="InterPro" id="IPR005720">
    <property type="entry name" value="Dihydroorotate_DH_cat"/>
</dbReference>
<comment type="similarity">
    <text evidence="4 13">Belongs to the dihydroorotate dehydrogenase family. Type 2 subfamily.</text>
</comment>
<dbReference type="NCBIfam" id="NF003652">
    <property type="entry name" value="PRK05286.2-5"/>
    <property type="match status" value="1"/>
</dbReference>
<comment type="caution">
    <text evidence="15">The sequence shown here is derived from an EMBL/GenBank/DDBJ whole genome shotgun (WGS) entry which is preliminary data.</text>
</comment>
<dbReference type="GO" id="GO:0005737">
    <property type="term" value="C:cytoplasm"/>
    <property type="evidence" value="ECO:0007669"/>
    <property type="project" value="InterPro"/>
</dbReference>
<keyword evidence="16" id="KW-1185">Reference proteome</keyword>
<comment type="pathway">
    <text evidence="3 13">Pyrimidine metabolism; UMP biosynthesis via de novo pathway; orotate from (S)-dihydroorotate (quinone route): step 1/1.</text>
</comment>
<feature type="binding site" evidence="13">
    <location>
        <position position="88"/>
    </location>
    <ligand>
        <name>FMN</name>
        <dbReference type="ChEBI" id="CHEBI:58210"/>
    </ligand>
</feature>
<feature type="binding site" evidence="13">
    <location>
        <position position="182"/>
    </location>
    <ligand>
        <name>FMN</name>
        <dbReference type="ChEBI" id="CHEBI:58210"/>
    </ligand>
</feature>
<dbReference type="HAMAP" id="MF_00225">
    <property type="entry name" value="DHO_dh_type2"/>
    <property type="match status" value="1"/>
</dbReference>
<accession>A0A2P8DGW7</accession>
<feature type="binding site" evidence="13">
    <location>
        <begin position="64"/>
        <end position="68"/>
    </location>
    <ligand>
        <name>FMN</name>
        <dbReference type="ChEBI" id="CHEBI:58210"/>
    </ligand>
</feature>
<evidence type="ECO:0000256" key="11">
    <source>
        <dbReference type="ARBA" id="ARBA00023136"/>
    </source>
</evidence>
<feature type="binding site" evidence="13">
    <location>
        <position position="224"/>
    </location>
    <ligand>
        <name>FMN</name>
        <dbReference type="ChEBI" id="CHEBI:58210"/>
    </ligand>
</feature>
<dbReference type="InterPro" id="IPR013785">
    <property type="entry name" value="Aldolase_TIM"/>
</dbReference>
<proteinExistence type="inferred from homology"/>
<feature type="binding site" evidence="13">
    <location>
        <position position="278"/>
    </location>
    <ligand>
        <name>FMN</name>
        <dbReference type="ChEBI" id="CHEBI:58210"/>
    </ligand>
</feature>
<evidence type="ECO:0000256" key="7">
    <source>
        <dbReference type="ARBA" id="ARBA00022630"/>
    </source>
</evidence>
<dbReference type="EMBL" id="PYGA01000011">
    <property type="protein sequence ID" value="PSK96462.1"/>
    <property type="molecule type" value="Genomic_DNA"/>
</dbReference>
<dbReference type="FunFam" id="3.20.20.70:FF:000123">
    <property type="entry name" value="Dihydroorotate dehydrogenase (quinone)"/>
    <property type="match status" value="1"/>
</dbReference>
<keyword evidence="10 13" id="KW-0560">Oxidoreductase</keyword>
<feature type="binding site" evidence="13">
    <location>
        <position position="182"/>
    </location>
    <ligand>
        <name>substrate</name>
    </ligand>
</feature>
<dbReference type="UniPathway" id="UPA00070">
    <property type="reaction ID" value="UER00946"/>
</dbReference>
<evidence type="ECO:0000256" key="3">
    <source>
        <dbReference type="ARBA" id="ARBA00005161"/>
    </source>
</evidence>
<gene>
    <name evidence="13" type="primary">pyrD</name>
    <name evidence="15" type="ORF">CLV63_11157</name>
</gene>
<evidence type="ECO:0000256" key="6">
    <source>
        <dbReference type="ARBA" id="ARBA00022475"/>
    </source>
</evidence>
<dbReference type="SUPFAM" id="SSF51395">
    <property type="entry name" value="FMN-linked oxidoreductases"/>
    <property type="match status" value="1"/>
</dbReference>
<dbReference type="PROSITE" id="PS00912">
    <property type="entry name" value="DHODEHASE_2"/>
    <property type="match status" value="1"/>
</dbReference>
<dbReference type="InterPro" id="IPR001295">
    <property type="entry name" value="Dihydroorotate_DH_CS"/>
</dbReference>
<feature type="binding site" evidence="13">
    <location>
        <begin position="113"/>
        <end position="117"/>
    </location>
    <ligand>
        <name>substrate</name>
    </ligand>
</feature>
<evidence type="ECO:0000256" key="10">
    <source>
        <dbReference type="ARBA" id="ARBA00023002"/>
    </source>
</evidence>
<evidence type="ECO:0000256" key="4">
    <source>
        <dbReference type="ARBA" id="ARBA00005359"/>
    </source>
</evidence>
<dbReference type="PROSITE" id="PS00911">
    <property type="entry name" value="DHODEHASE_1"/>
    <property type="match status" value="1"/>
</dbReference>
<keyword evidence="11 13" id="KW-0472">Membrane</keyword>
<keyword evidence="6 13" id="KW-1003">Cell membrane</keyword>
<comment type="subunit">
    <text evidence="5 13">Monomer.</text>
</comment>
<comment type="subcellular location">
    <subcellularLocation>
        <location evidence="2 13">Cell membrane</location>
        <topology evidence="2 13">Peripheral membrane protein</topology>
    </subcellularLocation>
</comment>
<evidence type="ECO:0000256" key="5">
    <source>
        <dbReference type="ARBA" id="ARBA00011245"/>
    </source>
</evidence>
<reference evidence="15 16" key="1">
    <citation type="submission" date="2018-03" db="EMBL/GenBank/DDBJ databases">
        <title>Genomic Encyclopedia of Archaeal and Bacterial Type Strains, Phase II (KMG-II): from individual species to whole genera.</title>
        <authorList>
            <person name="Goeker M."/>
        </authorList>
    </citation>
    <scope>NUCLEOTIDE SEQUENCE [LARGE SCALE GENOMIC DNA]</scope>
    <source>
        <strain evidence="15 16">DSM 45312</strain>
    </source>
</reference>
<evidence type="ECO:0000313" key="16">
    <source>
        <dbReference type="Proteomes" id="UP000240542"/>
    </source>
</evidence>
<comment type="catalytic activity">
    <reaction evidence="12 13">
        <text>(S)-dihydroorotate + a quinone = orotate + a quinol</text>
        <dbReference type="Rhea" id="RHEA:30187"/>
        <dbReference type="ChEBI" id="CHEBI:24646"/>
        <dbReference type="ChEBI" id="CHEBI:30839"/>
        <dbReference type="ChEBI" id="CHEBI:30864"/>
        <dbReference type="ChEBI" id="CHEBI:132124"/>
        <dbReference type="EC" id="1.3.5.2"/>
    </reaction>
</comment>
<evidence type="ECO:0000256" key="1">
    <source>
        <dbReference type="ARBA" id="ARBA00003125"/>
    </source>
</evidence>
<evidence type="ECO:0000259" key="14">
    <source>
        <dbReference type="Pfam" id="PF01180"/>
    </source>
</evidence>
<feature type="binding site" evidence="13">
    <location>
        <position position="187"/>
    </location>
    <ligand>
        <name>substrate</name>
    </ligand>
</feature>
<feature type="binding site" evidence="13">
    <location>
        <position position="149"/>
    </location>
    <ligand>
        <name>FMN</name>
        <dbReference type="ChEBI" id="CHEBI:58210"/>
    </ligand>
</feature>
<evidence type="ECO:0000256" key="12">
    <source>
        <dbReference type="ARBA" id="ARBA00048639"/>
    </source>
</evidence>
<keyword evidence="7 13" id="KW-0285">Flavoprotein</keyword>
<dbReference type="NCBIfam" id="NF003648">
    <property type="entry name" value="PRK05286.2-1"/>
    <property type="match status" value="1"/>
</dbReference>
<dbReference type="Pfam" id="PF01180">
    <property type="entry name" value="DHO_dh"/>
    <property type="match status" value="1"/>
</dbReference>
<comment type="cofactor">
    <cofactor evidence="13">
        <name>FMN</name>
        <dbReference type="ChEBI" id="CHEBI:58210"/>
    </cofactor>
    <text evidence="13">Binds 1 FMN per subunit.</text>
</comment>
<feature type="active site" description="Nucleophile" evidence="13">
    <location>
        <position position="185"/>
    </location>
</feature>
<feature type="binding site" evidence="13">
    <location>
        <begin position="328"/>
        <end position="329"/>
    </location>
    <ligand>
        <name>FMN</name>
        <dbReference type="ChEBI" id="CHEBI:58210"/>
    </ligand>
</feature>
<name>A0A2P8DGW7_9ACTN</name>
<feature type="binding site" evidence="13">
    <location>
        <begin position="253"/>
        <end position="254"/>
    </location>
    <ligand>
        <name>substrate</name>
    </ligand>
</feature>
<keyword evidence="8 13" id="KW-0288">FMN</keyword>
<feature type="binding site" evidence="13">
    <location>
        <position position="68"/>
    </location>
    <ligand>
        <name>substrate</name>
    </ligand>
</feature>
<dbReference type="GO" id="GO:0106430">
    <property type="term" value="F:dihydroorotate dehydrogenase (quinone) activity"/>
    <property type="evidence" value="ECO:0007669"/>
    <property type="project" value="UniProtKB-EC"/>
</dbReference>
<dbReference type="PANTHER" id="PTHR48109">
    <property type="entry name" value="DIHYDROOROTATE DEHYDROGENASE (QUINONE), MITOCHONDRIAL-RELATED"/>
    <property type="match status" value="1"/>
</dbReference>
<evidence type="ECO:0000256" key="13">
    <source>
        <dbReference type="HAMAP-Rule" id="MF_00225"/>
    </source>
</evidence>
<sequence>MLFHAVLRHADAERVHRLSFGALRGLSAVPGAAPLMRRVCGARGPDMRVSALGREFAGPLGLAAGFDKNAKGAEGLTALGFGHVEIGTVTAHPQPGNPAPRLFRLVADRAIVNRMGFNNEGSAVVAGRLRMQRARRVQRGRAPLVIGANIGKTKATPESGAVEDYVASARRLADVADYIAVNVSSPNTPGLRDLQAVGHLRPLLGAVRAALDDAGRPELPLLVKIAPDLADSDIDAVADLALELGLDGIIATNTTISRDALRSTPEEIEAAGAGGLSGAPLKHRSVAVLRRLRARAGDRLVLVAVGGVETPLDAWERIRAGATLVQGYTGLIYGGPLWPRAMNRGLARLARAAGYTSIAAAVGTDLEHAAPLTG</sequence>
<dbReference type="GO" id="GO:0005886">
    <property type="term" value="C:plasma membrane"/>
    <property type="evidence" value="ECO:0007669"/>
    <property type="project" value="UniProtKB-SubCell"/>
</dbReference>
<dbReference type="GO" id="GO:0044205">
    <property type="term" value="P:'de novo' UMP biosynthetic process"/>
    <property type="evidence" value="ECO:0007669"/>
    <property type="project" value="UniProtKB-UniRule"/>
</dbReference>
<organism evidence="15 16">
    <name type="scientific">Murinocardiopsis flavida</name>
    <dbReference type="NCBI Taxonomy" id="645275"/>
    <lineage>
        <taxon>Bacteria</taxon>
        <taxon>Bacillati</taxon>
        <taxon>Actinomycetota</taxon>
        <taxon>Actinomycetes</taxon>
        <taxon>Streptosporangiales</taxon>
        <taxon>Nocardiopsidaceae</taxon>
        <taxon>Murinocardiopsis</taxon>
    </lineage>
</organism>
<dbReference type="InterPro" id="IPR050074">
    <property type="entry name" value="DHO_dehydrogenase"/>
</dbReference>
<dbReference type="Proteomes" id="UP000240542">
    <property type="component" value="Unassembled WGS sequence"/>
</dbReference>
<evidence type="ECO:0000256" key="9">
    <source>
        <dbReference type="ARBA" id="ARBA00022975"/>
    </source>
</evidence>
<dbReference type="CDD" id="cd04738">
    <property type="entry name" value="DHOD_2_like"/>
    <property type="match status" value="1"/>
</dbReference>
<comment type="function">
    <text evidence="1 13">Catalyzes the conversion of dihydroorotate to orotate with quinone as electron acceptor.</text>
</comment>
<dbReference type="NCBIfam" id="NF003645">
    <property type="entry name" value="PRK05286.1-2"/>
    <property type="match status" value="1"/>
</dbReference>
<dbReference type="AlphaFoldDB" id="A0A2P8DGW7"/>
<dbReference type="Gene3D" id="3.20.20.70">
    <property type="entry name" value="Aldolase class I"/>
    <property type="match status" value="1"/>
</dbReference>
<feature type="domain" description="Dihydroorotate dehydrogenase catalytic" evidence="14">
    <location>
        <begin position="49"/>
        <end position="348"/>
    </location>
</feature>
<dbReference type="PANTHER" id="PTHR48109:SF4">
    <property type="entry name" value="DIHYDROOROTATE DEHYDROGENASE (QUINONE), MITOCHONDRIAL"/>
    <property type="match status" value="1"/>
</dbReference>
<evidence type="ECO:0000256" key="2">
    <source>
        <dbReference type="ARBA" id="ARBA00004202"/>
    </source>
</evidence>